<name>A0A443S384_9ACAR</name>
<organism evidence="11 12">
    <name type="scientific">Leptotrombidium deliense</name>
    <dbReference type="NCBI Taxonomy" id="299467"/>
    <lineage>
        <taxon>Eukaryota</taxon>
        <taxon>Metazoa</taxon>
        <taxon>Ecdysozoa</taxon>
        <taxon>Arthropoda</taxon>
        <taxon>Chelicerata</taxon>
        <taxon>Arachnida</taxon>
        <taxon>Acari</taxon>
        <taxon>Acariformes</taxon>
        <taxon>Trombidiformes</taxon>
        <taxon>Prostigmata</taxon>
        <taxon>Anystina</taxon>
        <taxon>Parasitengona</taxon>
        <taxon>Trombiculoidea</taxon>
        <taxon>Trombiculidae</taxon>
        <taxon>Leptotrombidium</taxon>
    </lineage>
</organism>
<dbReference type="SMART" id="SM00288">
    <property type="entry name" value="VHS"/>
    <property type="match status" value="1"/>
</dbReference>
<dbReference type="GO" id="GO:0035091">
    <property type="term" value="F:phosphatidylinositol binding"/>
    <property type="evidence" value="ECO:0007669"/>
    <property type="project" value="InterPro"/>
</dbReference>
<dbReference type="PROSITE" id="PS50330">
    <property type="entry name" value="UIM"/>
    <property type="match status" value="1"/>
</dbReference>
<dbReference type="STRING" id="299467.A0A443S384"/>
<comment type="caution">
    <text evidence="11">The sequence shown here is derived from an EMBL/GenBank/DDBJ whole genome shotgun (WGS) entry which is preliminary data.</text>
</comment>
<accession>A0A443S384</accession>
<keyword evidence="4" id="KW-0813">Transport</keyword>
<dbReference type="OrthoDB" id="10068368at2759"/>
<dbReference type="Pfam" id="PF00790">
    <property type="entry name" value="VHS"/>
    <property type="match status" value="1"/>
</dbReference>
<dbReference type="InterPro" id="IPR001452">
    <property type="entry name" value="SH3_domain"/>
</dbReference>
<feature type="region of interest" description="Disordered" evidence="8">
    <location>
        <begin position="143"/>
        <end position="221"/>
    </location>
</feature>
<feature type="domain" description="VHS" evidence="10">
    <location>
        <begin position="19"/>
        <end position="147"/>
    </location>
</feature>
<dbReference type="SMART" id="SM00726">
    <property type="entry name" value="UIM"/>
    <property type="match status" value="1"/>
</dbReference>
<dbReference type="PRINTS" id="PR00452">
    <property type="entry name" value="SH3DOMAIN"/>
</dbReference>
<proteinExistence type="inferred from homology"/>
<keyword evidence="12" id="KW-1185">Reference proteome</keyword>
<reference evidence="11 12" key="1">
    <citation type="journal article" date="2018" name="Gigascience">
        <title>Genomes of trombidid mites reveal novel predicted allergens and laterally-transferred genes associated with secondary metabolism.</title>
        <authorList>
            <person name="Dong X."/>
            <person name="Chaisiri K."/>
            <person name="Xia D."/>
            <person name="Armstrong S.D."/>
            <person name="Fang Y."/>
            <person name="Donnelly M.J."/>
            <person name="Kadowaki T."/>
            <person name="McGarry J.W."/>
            <person name="Darby A.C."/>
            <person name="Makepeace B.L."/>
        </authorList>
    </citation>
    <scope>NUCLEOTIDE SEQUENCE [LARGE SCALE GENOMIC DNA]</scope>
    <source>
        <strain evidence="11">UoL-UT</strain>
    </source>
</reference>
<dbReference type="Gene3D" id="1.20.5.1940">
    <property type="match status" value="1"/>
</dbReference>
<keyword evidence="5" id="KW-0967">Endosome</keyword>
<protein>
    <submittedName>
        <fullName evidence="11">Signal transducing adapter molecule 1-like protein</fullName>
    </submittedName>
</protein>
<evidence type="ECO:0000256" key="8">
    <source>
        <dbReference type="SAM" id="MobiDB-lite"/>
    </source>
</evidence>
<dbReference type="AlphaFoldDB" id="A0A443S384"/>
<dbReference type="GO" id="GO:0033565">
    <property type="term" value="C:ESCRT-0 complex"/>
    <property type="evidence" value="ECO:0007669"/>
    <property type="project" value="TreeGrafter"/>
</dbReference>
<dbReference type="CDD" id="cd11820">
    <property type="entry name" value="SH3_STAM"/>
    <property type="match status" value="1"/>
</dbReference>
<evidence type="ECO:0000313" key="11">
    <source>
        <dbReference type="EMBL" id="RWS21996.1"/>
    </source>
</evidence>
<dbReference type="InterPro" id="IPR008942">
    <property type="entry name" value="ENTH_VHS"/>
</dbReference>
<evidence type="ECO:0000256" key="7">
    <source>
        <dbReference type="PROSITE-ProRule" id="PRU00192"/>
    </source>
</evidence>
<evidence type="ECO:0000256" key="5">
    <source>
        <dbReference type="ARBA" id="ARBA00022753"/>
    </source>
</evidence>
<evidence type="ECO:0000256" key="3">
    <source>
        <dbReference type="ARBA" id="ARBA00022443"/>
    </source>
</evidence>
<dbReference type="GO" id="GO:0043130">
    <property type="term" value="F:ubiquitin binding"/>
    <property type="evidence" value="ECO:0007669"/>
    <property type="project" value="InterPro"/>
</dbReference>
<dbReference type="FunFam" id="1.25.40.90:FF:000009">
    <property type="entry name" value="Putative signal transducing adapter molecule 1"/>
    <property type="match status" value="1"/>
</dbReference>
<dbReference type="Gene3D" id="2.30.30.40">
    <property type="entry name" value="SH3 Domains"/>
    <property type="match status" value="1"/>
</dbReference>
<feature type="compositionally biased region" description="Basic and acidic residues" evidence="8">
    <location>
        <begin position="181"/>
        <end position="191"/>
    </location>
</feature>
<evidence type="ECO:0000313" key="12">
    <source>
        <dbReference type="Proteomes" id="UP000288716"/>
    </source>
</evidence>
<evidence type="ECO:0000256" key="6">
    <source>
        <dbReference type="ARBA" id="ARBA00022927"/>
    </source>
</evidence>
<keyword evidence="3 7" id="KW-0728">SH3 domain</keyword>
<dbReference type="SMART" id="SM00326">
    <property type="entry name" value="SH3"/>
    <property type="match status" value="1"/>
</dbReference>
<dbReference type="VEuPathDB" id="VectorBase:LDEU010045"/>
<feature type="non-terminal residue" evidence="11">
    <location>
        <position position="1"/>
    </location>
</feature>
<dbReference type="InterPro" id="IPR002014">
    <property type="entry name" value="VHS_dom"/>
</dbReference>
<dbReference type="Pfam" id="PF00018">
    <property type="entry name" value="SH3_1"/>
    <property type="match status" value="1"/>
</dbReference>
<evidence type="ECO:0000256" key="2">
    <source>
        <dbReference type="ARBA" id="ARBA00009666"/>
    </source>
</evidence>
<dbReference type="CDD" id="cd03568">
    <property type="entry name" value="VHS_STAM"/>
    <property type="match status" value="1"/>
</dbReference>
<dbReference type="InterPro" id="IPR003903">
    <property type="entry name" value="UIM_dom"/>
</dbReference>
<dbReference type="InterPro" id="IPR050670">
    <property type="entry name" value="STAM"/>
</dbReference>
<sequence>VTMGLFGSSSPFDPLVEKATNEFATGEDWALILDICDKVTTEVNGQKDCLRSIIKRINHPVPHVSMLSLTLLDACVSNCGKKFHLEVCSRDFESEVRKILSKGHPKVAEKMRLLIKKWAEQEFKNDPQLSLIPSLYTKLKSEGVDFGSTDPPKRKSELPSDPNVVTSNQEEEDIAKAIELSLKETKSRDSPKSAFSNSLSSTSKGGSGLYPKFNTNNVTMTTPKGKEPYKVRSLYDFEAAEDNELTFKAGEIVLVLDDSDQNWWKGSNHNGEGLFPANFVTTDLTAEPEPIYKPPEKKSVQFNDDVKVNVLERETEPVEIDQEKIDRLLHLMHESDPTGETGDGEELVQLEEQCMQMAPLIDQELEKIDRKQAGLTAANQQLMDALNLYHSLMKENFPTSNNYYNYPPNSLNAFQGYAPHVPVVVMAQHPGMHGAMDPRMQYPAVQVSSNQLPTSVIQANFPQPAYVSTAPYMTPNQMQYQTPATGYGPAPQNVSTAPPQMPGDSQRQTPTMIAGHPQYTQCGPPVVASVNR</sequence>
<dbReference type="Pfam" id="PF02809">
    <property type="entry name" value="UIM"/>
    <property type="match status" value="1"/>
</dbReference>
<dbReference type="Proteomes" id="UP000288716">
    <property type="component" value="Unassembled WGS sequence"/>
</dbReference>
<dbReference type="PANTHER" id="PTHR45929">
    <property type="entry name" value="JAK PATHWAY SIGNAL TRANSDUCTION ADAPTOR MOLECULE"/>
    <property type="match status" value="1"/>
</dbReference>
<dbReference type="SUPFAM" id="SSF48464">
    <property type="entry name" value="ENTH/VHS domain"/>
    <property type="match status" value="1"/>
</dbReference>
<evidence type="ECO:0000259" key="10">
    <source>
        <dbReference type="PROSITE" id="PS50179"/>
    </source>
</evidence>
<feature type="domain" description="SH3" evidence="9">
    <location>
        <begin position="226"/>
        <end position="285"/>
    </location>
</feature>
<evidence type="ECO:0000259" key="9">
    <source>
        <dbReference type="PROSITE" id="PS50002"/>
    </source>
</evidence>
<dbReference type="GO" id="GO:0043328">
    <property type="term" value="P:protein transport to vacuole involved in ubiquitin-dependent protein catabolic process via the multivesicular body sorting pathway"/>
    <property type="evidence" value="ECO:0007669"/>
    <property type="project" value="TreeGrafter"/>
</dbReference>
<feature type="region of interest" description="Disordered" evidence="8">
    <location>
        <begin position="484"/>
        <end position="508"/>
    </location>
</feature>
<keyword evidence="6" id="KW-0653">Protein transport</keyword>
<dbReference type="CDD" id="cd21388">
    <property type="entry name" value="GAT_STAM"/>
    <property type="match status" value="1"/>
</dbReference>
<comment type="subcellular location">
    <subcellularLocation>
        <location evidence="1">Endosome</location>
    </subcellularLocation>
</comment>
<gene>
    <name evidence="11" type="ORF">B4U80_02587</name>
</gene>
<dbReference type="InterPro" id="IPR036028">
    <property type="entry name" value="SH3-like_dom_sf"/>
</dbReference>
<dbReference type="SUPFAM" id="SSF50044">
    <property type="entry name" value="SH3-domain"/>
    <property type="match status" value="1"/>
</dbReference>
<comment type="similarity">
    <text evidence="2">Belongs to the STAM family.</text>
</comment>
<dbReference type="PROSITE" id="PS50002">
    <property type="entry name" value="SH3"/>
    <property type="match status" value="1"/>
</dbReference>
<evidence type="ECO:0000256" key="4">
    <source>
        <dbReference type="ARBA" id="ARBA00022448"/>
    </source>
</evidence>
<dbReference type="Gene3D" id="1.25.40.90">
    <property type="match status" value="1"/>
</dbReference>
<feature type="compositionally biased region" description="Polar residues" evidence="8">
    <location>
        <begin position="492"/>
        <end position="508"/>
    </location>
</feature>
<dbReference type="PANTHER" id="PTHR45929:SF3">
    <property type="entry name" value="JAK PATHWAY SIGNAL TRANSDUCTION ADAPTOR MOLECULE"/>
    <property type="match status" value="1"/>
</dbReference>
<evidence type="ECO:0000256" key="1">
    <source>
        <dbReference type="ARBA" id="ARBA00004177"/>
    </source>
</evidence>
<dbReference type="EMBL" id="NCKV01010113">
    <property type="protein sequence ID" value="RWS21996.1"/>
    <property type="molecule type" value="Genomic_DNA"/>
</dbReference>
<dbReference type="Gene3D" id="6.10.140.100">
    <property type="match status" value="1"/>
</dbReference>
<dbReference type="PROSITE" id="PS50179">
    <property type="entry name" value="VHS"/>
    <property type="match status" value="1"/>
</dbReference>